<evidence type="ECO:0000259" key="7">
    <source>
        <dbReference type="Pfam" id="PF13462"/>
    </source>
</evidence>
<dbReference type="InterPro" id="IPR012336">
    <property type="entry name" value="Thioredoxin-like_fold"/>
</dbReference>
<evidence type="ECO:0000256" key="5">
    <source>
        <dbReference type="ARBA" id="ARBA00023284"/>
    </source>
</evidence>
<protein>
    <recommendedName>
        <fullName evidence="7">Thioredoxin-like fold domain-containing protein</fullName>
    </recommendedName>
</protein>
<organism evidence="8 9">
    <name type="scientific">Candidatus Azambacteria bacterium RBG_16_47_10</name>
    <dbReference type="NCBI Taxonomy" id="1797292"/>
    <lineage>
        <taxon>Bacteria</taxon>
        <taxon>Candidatus Azamiibacteriota</taxon>
    </lineage>
</organism>
<evidence type="ECO:0000256" key="1">
    <source>
        <dbReference type="ARBA" id="ARBA00005791"/>
    </source>
</evidence>
<evidence type="ECO:0000313" key="9">
    <source>
        <dbReference type="Proteomes" id="UP000176639"/>
    </source>
</evidence>
<dbReference type="Proteomes" id="UP000176639">
    <property type="component" value="Unassembled WGS sequence"/>
</dbReference>
<evidence type="ECO:0000256" key="6">
    <source>
        <dbReference type="SAM" id="Phobius"/>
    </source>
</evidence>
<evidence type="ECO:0000313" key="8">
    <source>
        <dbReference type="EMBL" id="OGD24364.1"/>
    </source>
</evidence>
<dbReference type="AlphaFoldDB" id="A0A1F5B1G4"/>
<keyword evidence="6" id="KW-0812">Transmembrane</keyword>
<gene>
    <name evidence="8" type="ORF">A2Z10_00190</name>
</gene>
<evidence type="ECO:0000256" key="4">
    <source>
        <dbReference type="ARBA" id="ARBA00023157"/>
    </source>
</evidence>
<comment type="similarity">
    <text evidence="1">Belongs to the thioredoxin family. DsbA subfamily.</text>
</comment>
<dbReference type="SUPFAM" id="SSF52833">
    <property type="entry name" value="Thioredoxin-like"/>
    <property type="match status" value="1"/>
</dbReference>
<dbReference type="PANTHER" id="PTHR13887">
    <property type="entry name" value="GLUTATHIONE S-TRANSFERASE KAPPA"/>
    <property type="match status" value="1"/>
</dbReference>
<keyword evidence="6" id="KW-0472">Membrane</keyword>
<evidence type="ECO:0000256" key="2">
    <source>
        <dbReference type="ARBA" id="ARBA00022729"/>
    </source>
</evidence>
<dbReference type="Pfam" id="PF13462">
    <property type="entry name" value="Thioredoxin_4"/>
    <property type="match status" value="1"/>
</dbReference>
<keyword evidence="5" id="KW-0676">Redox-active center</keyword>
<comment type="caution">
    <text evidence="8">The sequence shown here is derived from an EMBL/GenBank/DDBJ whole genome shotgun (WGS) entry which is preliminary data.</text>
</comment>
<dbReference type="GO" id="GO:0016491">
    <property type="term" value="F:oxidoreductase activity"/>
    <property type="evidence" value="ECO:0007669"/>
    <property type="project" value="UniProtKB-KW"/>
</dbReference>
<keyword evidence="4" id="KW-1015">Disulfide bond</keyword>
<feature type="transmembrane region" description="Helical" evidence="6">
    <location>
        <begin position="12"/>
        <end position="33"/>
    </location>
</feature>
<proteinExistence type="inferred from homology"/>
<dbReference type="PANTHER" id="PTHR13887:SF14">
    <property type="entry name" value="DISULFIDE BOND FORMATION PROTEIN D"/>
    <property type="match status" value="1"/>
</dbReference>
<reference evidence="8 9" key="1">
    <citation type="journal article" date="2016" name="Nat. Commun.">
        <title>Thousands of microbial genomes shed light on interconnected biogeochemical processes in an aquifer system.</title>
        <authorList>
            <person name="Anantharaman K."/>
            <person name="Brown C.T."/>
            <person name="Hug L.A."/>
            <person name="Sharon I."/>
            <person name="Castelle C.J."/>
            <person name="Probst A.J."/>
            <person name="Thomas B.C."/>
            <person name="Singh A."/>
            <person name="Wilkins M.J."/>
            <person name="Karaoz U."/>
            <person name="Brodie E.L."/>
            <person name="Williams K.H."/>
            <person name="Hubbard S.S."/>
            <person name="Banfield J.F."/>
        </authorList>
    </citation>
    <scope>NUCLEOTIDE SEQUENCE [LARGE SCALE GENOMIC DNA]</scope>
</reference>
<name>A0A1F5B1G4_9BACT</name>
<keyword evidence="6" id="KW-1133">Transmembrane helix</keyword>
<dbReference type="Gene3D" id="3.40.30.10">
    <property type="entry name" value="Glutaredoxin"/>
    <property type="match status" value="1"/>
</dbReference>
<sequence>MGEYEKQRQSLPWGTIVPAALFSFVLMGVALSFSGYEIGSVKHWFSADDAGKNAVFFDLSRSSLMGRPDAPVTVVSFSDFQCPLCAIFHFGAEQAIMDTFVKKGLVRFVFKHYPSLGDESFVAAYASECAKEQGKFWEYQDFLFDRQSQSILENSGIFSSANLMSAAEQVGLQKSMFEQCLSSERYKENVMRDLEEGKNAGVQGTPTVFVNGEKIEGSLPFETYKTIIEKNLKK</sequence>
<accession>A0A1F5B1G4</accession>
<keyword evidence="3" id="KW-0560">Oxidoreductase</keyword>
<dbReference type="EMBL" id="MEYI01000004">
    <property type="protein sequence ID" value="OGD24364.1"/>
    <property type="molecule type" value="Genomic_DNA"/>
</dbReference>
<keyword evidence="2" id="KW-0732">Signal</keyword>
<dbReference type="InterPro" id="IPR036249">
    <property type="entry name" value="Thioredoxin-like_sf"/>
</dbReference>
<evidence type="ECO:0000256" key="3">
    <source>
        <dbReference type="ARBA" id="ARBA00023002"/>
    </source>
</evidence>
<feature type="domain" description="Thioredoxin-like fold" evidence="7">
    <location>
        <begin position="63"/>
        <end position="230"/>
    </location>
</feature>